<accession>A0A1E5IX39</accession>
<protein>
    <recommendedName>
        <fullName evidence="4">DUF3718 domain-containing protein</fullName>
    </recommendedName>
</protein>
<reference evidence="2 3" key="1">
    <citation type="submission" date="2016-07" db="EMBL/GenBank/DDBJ databases">
        <title>Whole-genome of two Shewanella species isolated from a digestive organ of sea cucumber Apostichopus japonicus Selenka 1867.</title>
        <authorList>
            <person name="Hong H.-H."/>
            <person name="Choi H."/>
            <person name="Cheon S."/>
            <person name="Oh J.-S."/>
            <person name="Lee H.-G."/>
            <person name="Park C."/>
        </authorList>
    </citation>
    <scope>NUCLEOTIDE SEQUENCE [LARGE SCALE GENOMIC DNA]</scope>
    <source>
        <strain evidence="2 3">CSB03KR</strain>
    </source>
</reference>
<gene>
    <name evidence="2" type="ORF">BEL05_02330</name>
</gene>
<keyword evidence="1" id="KW-0732">Signal</keyword>
<comment type="caution">
    <text evidence="2">The sequence shown here is derived from an EMBL/GenBank/DDBJ whole genome shotgun (WGS) entry which is preliminary data.</text>
</comment>
<dbReference type="Pfam" id="PF12514">
    <property type="entry name" value="DUF3718"/>
    <property type="match status" value="1"/>
</dbReference>
<dbReference type="OrthoDB" id="6401678at2"/>
<feature type="chain" id="PRO_5009179324" description="DUF3718 domain-containing protein" evidence="1">
    <location>
        <begin position="22"/>
        <end position="117"/>
    </location>
</feature>
<evidence type="ECO:0000256" key="1">
    <source>
        <dbReference type="SAM" id="SignalP"/>
    </source>
</evidence>
<evidence type="ECO:0000313" key="2">
    <source>
        <dbReference type="EMBL" id="OEG75115.1"/>
    </source>
</evidence>
<evidence type="ECO:0000313" key="3">
    <source>
        <dbReference type="Proteomes" id="UP000095230"/>
    </source>
</evidence>
<proteinExistence type="predicted"/>
<dbReference type="EMBL" id="MCBT01000011">
    <property type="protein sequence ID" value="OEG75115.1"/>
    <property type="molecule type" value="Genomic_DNA"/>
</dbReference>
<feature type="signal peptide" evidence="1">
    <location>
        <begin position="1"/>
        <end position="21"/>
    </location>
</feature>
<sequence length="117" mass="12944">MNKVLVATTFALSALSCNAFAAMDSKMEQTLVEVCQTGLSDDLHQFRTTITHHHINKKQVFPKLVCNGQNFYQFAKSNGADRIAAKVRSYMSHQVSITDLASADKDEQLSVTFSTAK</sequence>
<name>A0A1E5IX39_SHECO</name>
<dbReference type="InterPro" id="IPR022193">
    <property type="entry name" value="DUF3718"/>
</dbReference>
<dbReference type="AlphaFoldDB" id="A0A1E5IX39"/>
<dbReference type="Proteomes" id="UP000095230">
    <property type="component" value="Unassembled WGS sequence"/>
</dbReference>
<organism evidence="2 3">
    <name type="scientific">Shewanella colwelliana</name>
    <name type="common">Alteromonas colwelliana</name>
    <dbReference type="NCBI Taxonomy" id="23"/>
    <lineage>
        <taxon>Bacteria</taxon>
        <taxon>Pseudomonadati</taxon>
        <taxon>Pseudomonadota</taxon>
        <taxon>Gammaproteobacteria</taxon>
        <taxon>Alteromonadales</taxon>
        <taxon>Shewanellaceae</taxon>
        <taxon>Shewanella</taxon>
    </lineage>
</organism>
<evidence type="ECO:0008006" key="4">
    <source>
        <dbReference type="Google" id="ProtNLM"/>
    </source>
</evidence>
<dbReference type="PROSITE" id="PS51257">
    <property type="entry name" value="PROKAR_LIPOPROTEIN"/>
    <property type="match status" value="1"/>
</dbReference>
<dbReference type="RefSeq" id="WP_069670336.1">
    <property type="nucleotide sequence ID" value="NZ_MCBT01000011.1"/>
</dbReference>